<protein>
    <submittedName>
        <fullName evidence="4">Biotin protein ligase, putative</fullName>
    </submittedName>
</protein>
<proteinExistence type="inferred from homology"/>
<evidence type="ECO:0000259" key="3">
    <source>
        <dbReference type="PROSITE" id="PS51733"/>
    </source>
</evidence>
<accession>C5LR86</accession>
<dbReference type="InParanoid" id="C5LR86"/>
<feature type="domain" description="BPL/LPL catalytic" evidence="3">
    <location>
        <begin position="5"/>
        <end position="206"/>
    </location>
</feature>
<organism evidence="5">
    <name type="scientific">Perkinsus marinus (strain ATCC 50983 / TXsc)</name>
    <dbReference type="NCBI Taxonomy" id="423536"/>
    <lineage>
        <taxon>Eukaryota</taxon>
        <taxon>Sar</taxon>
        <taxon>Alveolata</taxon>
        <taxon>Perkinsozoa</taxon>
        <taxon>Perkinsea</taxon>
        <taxon>Perkinsida</taxon>
        <taxon>Perkinsidae</taxon>
        <taxon>Perkinsus</taxon>
    </lineage>
</organism>
<dbReference type="EMBL" id="GG684667">
    <property type="protein sequence ID" value="EER00758.1"/>
    <property type="molecule type" value="Genomic_DNA"/>
</dbReference>
<dbReference type="PROSITE" id="PS51733">
    <property type="entry name" value="BPL_LPL_CATALYTIC"/>
    <property type="match status" value="1"/>
</dbReference>
<comment type="similarity">
    <text evidence="1">Belongs to the biotin--protein ligase family.</text>
</comment>
<dbReference type="GO" id="GO:0004077">
    <property type="term" value="F:biotin--[biotin carboxyl-carrier protein] ligase activity"/>
    <property type="evidence" value="ECO:0007669"/>
    <property type="project" value="InterPro"/>
</dbReference>
<dbReference type="OMA" id="SCEGIEW"/>
<dbReference type="SUPFAM" id="SSF55681">
    <property type="entry name" value="Class II aaRS and biotin synthetases"/>
    <property type="match status" value="1"/>
</dbReference>
<dbReference type="CDD" id="cd16442">
    <property type="entry name" value="BPL"/>
    <property type="match status" value="1"/>
</dbReference>
<dbReference type="InterPro" id="IPR045864">
    <property type="entry name" value="aa-tRNA-synth_II/BPL/LPL"/>
</dbReference>
<evidence type="ECO:0000313" key="5">
    <source>
        <dbReference type="Proteomes" id="UP000007800"/>
    </source>
</evidence>
<dbReference type="PANTHER" id="PTHR12835:SF5">
    <property type="entry name" value="BIOTIN--PROTEIN LIGASE"/>
    <property type="match status" value="1"/>
</dbReference>
<name>C5LR86_PERM5</name>
<dbReference type="RefSeq" id="XP_002768040.1">
    <property type="nucleotide sequence ID" value="XM_002767994.1"/>
</dbReference>
<evidence type="ECO:0000256" key="1">
    <source>
        <dbReference type="ARBA" id="ARBA00009934"/>
    </source>
</evidence>
<dbReference type="GeneID" id="9043948"/>
<dbReference type="FunCoup" id="C5LR86">
    <property type="interactions" value="4"/>
</dbReference>
<dbReference type="NCBIfam" id="TIGR00121">
    <property type="entry name" value="birA_ligase"/>
    <property type="match status" value="1"/>
</dbReference>
<reference evidence="4 5" key="1">
    <citation type="submission" date="2008-07" db="EMBL/GenBank/DDBJ databases">
        <authorList>
            <person name="El-Sayed N."/>
            <person name="Caler E."/>
            <person name="Inman J."/>
            <person name="Amedeo P."/>
            <person name="Hass B."/>
            <person name="Wortman J."/>
        </authorList>
    </citation>
    <scope>NUCLEOTIDE SEQUENCE [LARGE SCALE GENOMIC DNA]</scope>
    <source>
        <strain evidence="5">ATCC 50983 / TXsc</strain>
    </source>
</reference>
<dbReference type="Pfam" id="PF03099">
    <property type="entry name" value="BPL_LplA_LipB"/>
    <property type="match status" value="1"/>
</dbReference>
<dbReference type="Proteomes" id="UP000007800">
    <property type="component" value="Unassembled WGS sequence"/>
</dbReference>
<dbReference type="Gene3D" id="3.30.930.10">
    <property type="entry name" value="Bira Bifunctional Protein, Domain 2"/>
    <property type="match status" value="1"/>
</dbReference>
<dbReference type="PANTHER" id="PTHR12835">
    <property type="entry name" value="BIOTIN PROTEIN LIGASE"/>
    <property type="match status" value="1"/>
</dbReference>
<evidence type="ECO:0000313" key="4">
    <source>
        <dbReference type="EMBL" id="EER00758.1"/>
    </source>
</evidence>
<dbReference type="OrthoDB" id="10250105at2759"/>
<feature type="non-terminal residue" evidence="4">
    <location>
        <position position="227"/>
    </location>
</feature>
<keyword evidence="2 4" id="KW-0436">Ligase</keyword>
<evidence type="ECO:0000256" key="2">
    <source>
        <dbReference type="ARBA" id="ARBA00022598"/>
    </source>
</evidence>
<dbReference type="InterPro" id="IPR004143">
    <property type="entry name" value="BPL_LPL_catalytic"/>
</dbReference>
<gene>
    <name evidence="4" type="ORF">Pmar_PMAR012200</name>
</gene>
<dbReference type="AlphaFoldDB" id="C5LR86"/>
<dbReference type="GO" id="GO:0005737">
    <property type="term" value="C:cytoplasm"/>
    <property type="evidence" value="ECO:0007669"/>
    <property type="project" value="TreeGrafter"/>
</dbReference>
<dbReference type="InterPro" id="IPR004408">
    <property type="entry name" value="Biotin_CoA_COase_ligase"/>
</dbReference>
<keyword evidence="5" id="KW-1185">Reference proteome</keyword>
<sequence>MATDSPTWPGKVHKEHHKEVTSTQLLIKEMLKGNDTIDVNDMYCVSTNVQTAGKGRGKHCWESPIGCAMQSILIFVDEAQVRRVPGLTQVMAVSVANAIDSFISRKSASKRTQLKWPNDIIVDEKKVGGILAEVIASPKKGKIPVAIGVGINVAVDDEVLEGLKRARWPAGSLKSCEGIEWKPELDVVALRNAIVEQFIVNAKQWMDVPPSGSFVPPAISMQVIGRQ</sequence>